<dbReference type="Gene3D" id="1.20.1270.340">
    <property type="match status" value="1"/>
</dbReference>
<dbReference type="KEGG" id="epi:Q3V30_16090"/>
<accession>A0AA50HPF6</accession>
<dbReference type="RefSeq" id="WP_306207372.1">
    <property type="nucleotide sequence ID" value="NZ_CP132353.1"/>
</dbReference>
<dbReference type="Proteomes" id="UP001228139">
    <property type="component" value="Chromosome"/>
</dbReference>
<dbReference type="Pfam" id="PF07445">
    <property type="entry name" value="PriC"/>
    <property type="match status" value="1"/>
</dbReference>
<dbReference type="AlphaFoldDB" id="A0AA50HPF6"/>
<dbReference type="EMBL" id="CP132353">
    <property type="protein sequence ID" value="WLS77975.1"/>
    <property type="molecule type" value="Genomic_DNA"/>
</dbReference>
<keyword evidence="2" id="KW-1185">Reference proteome</keyword>
<evidence type="ECO:0000313" key="2">
    <source>
        <dbReference type="Proteomes" id="UP001228139"/>
    </source>
</evidence>
<dbReference type="InterPro" id="IPR010890">
    <property type="entry name" value="PriC"/>
</dbReference>
<proteinExistence type="predicted"/>
<gene>
    <name evidence="1" type="ORF">Q3V30_16090</name>
</gene>
<evidence type="ECO:0000313" key="1">
    <source>
        <dbReference type="EMBL" id="WLS77975.1"/>
    </source>
</evidence>
<reference evidence="1 2" key="1">
    <citation type="submission" date="2023-07" db="EMBL/GenBank/DDBJ databases">
        <title>Pathogenic bacteria of pear tree diseases.</title>
        <authorList>
            <person name="Zhang Z."/>
            <person name="He L."/>
            <person name="Huang R."/>
        </authorList>
    </citation>
    <scope>NUCLEOTIDE SEQUENCE [LARGE SCALE GENOMIC DNA]</scope>
    <source>
        <strain evidence="1 2">DE2</strain>
    </source>
</reference>
<sequence length="176" mass="20556">MKSALLLQQLEEKLEQLAEAVAPHSNQRTPRARFDAQLFHSHSTRLGDYLLEVKESMVMLRQSVAYQRTDRVAWMAERVVLQMSALQRELATQSLRKNEAVAVPVSENLYEKLAKHQDYERRLQGMIADRESQLGHCETLIQQQNMQREIAALEGRLQRCLHATRRIERAIEKREH</sequence>
<name>A0AA50HPF6_9GAMM</name>
<organism evidence="1 2">
    <name type="scientific">Erwinia pyri</name>
    <dbReference type="NCBI Taxonomy" id="3062598"/>
    <lineage>
        <taxon>Bacteria</taxon>
        <taxon>Pseudomonadati</taxon>
        <taxon>Pseudomonadota</taxon>
        <taxon>Gammaproteobacteria</taxon>
        <taxon>Enterobacterales</taxon>
        <taxon>Erwiniaceae</taxon>
        <taxon>Erwinia</taxon>
    </lineage>
</organism>
<protein>
    <submittedName>
        <fullName evidence="1">Primosomal replication protein</fullName>
    </submittedName>
</protein>
<dbReference type="InterPro" id="IPR038338">
    <property type="entry name" value="PriC_sf"/>
</dbReference>